<comment type="similarity">
    <text evidence="1">Belongs to the LysR transcriptional regulatory family.</text>
</comment>
<dbReference type="InterPro" id="IPR005119">
    <property type="entry name" value="LysR_subst-bd"/>
</dbReference>
<dbReference type="RefSeq" id="WP_289511421.1">
    <property type="nucleotide sequence ID" value="NZ_JAUDEA010000008.1"/>
</dbReference>
<dbReference type="PROSITE" id="PS50931">
    <property type="entry name" value="HTH_LYSR"/>
    <property type="match status" value="1"/>
</dbReference>
<reference evidence="6" key="2">
    <citation type="submission" date="2023-06" db="EMBL/GenBank/DDBJ databases">
        <authorList>
            <person name="Zeman M."/>
            <person name="Kubasova T."/>
            <person name="Jahodarova E."/>
            <person name="Nykrynova M."/>
            <person name="Rychlik I."/>
        </authorList>
    </citation>
    <scope>NUCLEOTIDE SEQUENCE</scope>
    <source>
        <strain evidence="6">153_Feed</strain>
    </source>
</reference>
<comment type="caution">
    <text evidence="6">The sequence shown here is derived from an EMBL/GenBank/DDBJ whole genome shotgun (WGS) entry which is preliminary data.</text>
</comment>
<name>A0ABT7V411_9ACTN</name>
<dbReference type="InterPro" id="IPR000847">
    <property type="entry name" value="LysR_HTH_N"/>
</dbReference>
<dbReference type="SUPFAM" id="SSF46785">
    <property type="entry name" value="Winged helix' DNA-binding domain"/>
    <property type="match status" value="1"/>
</dbReference>
<dbReference type="PANTHER" id="PTHR30419:SF8">
    <property type="entry name" value="NITROGEN ASSIMILATION TRANSCRIPTIONAL ACTIVATOR-RELATED"/>
    <property type="match status" value="1"/>
</dbReference>
<protein>
    <submittedName>
        <fullName evidence="6">LysR family transcriptional regulator</fullName>
    </submittedName>
</protein>
<keyword evidence="7" id="KW-1185">Reference proteome</keyword>
<dbReference type="InterPro" id="IPR036388">
    <property type="entry name" value="WH-like_DNA-bd_sf"/>
</dbReference>
<gene>
    <name evidence="6" type="ORF">QUW25_06600</name>
</gene>
<dbReference type="Proteomes" id="UP001529256">
    <property type="component" value="Unassembled WGS sequence"/>
</dbReference>
<evidence type="ECO:0000256" key="1">
    <source>
        <dbReference type="ARBA" id="ARBA00009437"/>
    </source>
</evidence>
<dbReference type="SUPFAM" id="SSF53850">
    <property type="entry name" value="Periplasmic binding protein-like II"/>
    <property type="match status" value="1"/>
</dbReference>
<dbReference type="Pfam" id="PF00126">
    <property type="entry name" value="HTH_1"/>
    <property type="match status" value="1"/>
</dbReference>
<evidence type="ECO:0000256" key="2">
    <source>
        <dbReference type="ARBA" id="ARBA00023015"/>
    </source>
</evidence>
<dbReference type="InterPro" id="IPR036390">
    <property type="entry name" value="WH_DNA-bd_sf"/>
</dbReference>
<proteinExistence type="inferred from homology"/>
<evidence type="ECO:0000259" key="5">
    <source>
        <dbReference type="PROSITE" id="PS50931"/>
    </source>
</evidence>
<dbReference type="Pfam" id="PF03466">
    <property type="entry name" value="LysR_substrate"/>
    <property type="match status" value="1"/>
</dbReference>
<evidence type="ECO:0000313" key="6">
    <source>
        <dbReference type="EMBL" id="MDM8271337.1"/>
    </source>
</evidence>
<dbReference type="PRINTS" id="PR00039">
    <property type="entry name" value="HTHLYSR"/>
</dbReference>
<keyword evidence="3" id="KW-0238">DNA-binding</keyword>
<dbReference type="EMBL" id="JAUDEA010000008">
    <property type="protein sequence ID" value="MDM8271337.1"/>
    <property type="molecule type" value="Genomic_DNA"/>
</dbReference>
<feature type="domain" description="HTH lysR-type" evidence="5">
    <location>
        <begin position="1"/>
        <end position="58"/>
    </location>
</feature>
<dbReference type="CDD" id="cd05466">
    <property type="entry name" value="PBP2_LTTR_substrate"/>
    <property type="match status" value="1"/>
</dbReference>
<dbReference type="PANTHER" id="PTHR30419">
    <property type="entry name" value="HTH-TYPE TRANSCRIPTIONAL REGULATOR YBHD"/>
    <property type="match status" value="1"/>
</dbReference>
<accession>A0ABT7V411</accession>
<evidence type="ECO:0000256" key="3">
    <source>
        <dbReference type="ARBA" id="ARBA00023125"/>
    </source>
</evidence>
<organism evidence="6 7">
    <name type="scientific">Thermophilibacter provencensis</name>
    <dbReference type="NCBI Taxonomy" id="1852386"/>
    <lineage>
        <taxon>Bacteria</taxon>
        <taxon>Bacillati</taxon>
        <taxon>Actinomycetota</taxon>
        <taxon>Coriobacteriia</taxon>
        <taxon>Coriobacteriales</taxon>
        <taxon>Atopobiaceae</taxon>
        <taxon>Thermophilibacter</taxon>
    </lineage>
</organism>
<reference evidence="6" key="1">
    <citation type="submission" date="2023-06" db="EMBL/GenBank/DDBJ databases">
        <title>Identification and characterization of horizontal gene transfer across gut microbiota members of farm animals based on homology search.</title>
        <authorList>
            <person name="Schwarzerova J."/>
            <person name="Nykrynova M."/>
            <person name="Jureckova K."/>
            <person name="Cejkova D."/>
            <person name="Rychlik I."/>
        </authorList>
    </citation>
    <scope>NUCLEOTIDE SEQUENCE</scope>
    <source>
        <strain evidence="6">153_Feed</strain>
    </source>
</reference>
<sequence>MELRTLRYFLAVCEHGTMSRAAEALHVTQPALSRQIAALERELGTSLLERHSRNVTPTEKGLYLRRRAQEIVGLADQTTSDLTHGEDIMEGDVFIGAGESEGLRVIARHVRDFREKYPDVRFHLHSGNAPDLIERLEHGVDDFSVLMSYPDVDRYAHLRLSPTDAWGVLVRDDDPLVAREAVSPADLLDAPLVVPERHAKGDKLTWLLATWFGERAGEVSIAATYNLSYNGALLVREGVGRMVSFDGLTTVGPGTGLEFRLLFPPLVSVIDLAWKRDVPLSHPARLFLDSLQ</sequence>
<keyword evidence="2" id="KW-0805">Transcription regulation</keyword>
<evidence type="ECO:0000256" key="4">
    <source>
        <dbReference type="ARBA" id="ARBA00023163"/>
    </source>
</evidence>
<dbReference type="Gene3D" id="3.40.190.290">
    <property type="match status" value="1"/>
</dbReference>
<dbReference type="Gene3D" id="1.10.10.10">
    <property type="entry name" value="Winged helix-like DNA-binding domain superfamily/Winged helix DNA-binding domain"/>
    <property type="match status" value="1"/>
</dbReference>
<evidence type="ECO:0000313" key="7">
    <source>
        <dbReference type="Proteomes" id="UP001529256"/>
    </source>
</evidence>
<dbReference type="InterPro" id="IPR050950">
    <property type="entry name" value="HTH-type_LysR_regulators"/>
</dbReference>
<keyword evidence="4" id="KW-0804">Transcription</keyword>